<dbReference type="EMBL" id="JABEYB010000013">
    <property type="protein sequence ID" value="NNU77443.1"/>
    <property type="molecule type" value="Genomic_DNA"/>
</dbReference>
<organism evidence="1 2">
    <name type="scientific">Clostridium estertheticum</name>
    <dbReference type="NCBI Taxonomy" id="238834"/>
    <lineage>
        <taxon>Bacteria</taxon>
        <taxon>Bacillati</taxon>
        <taxon>Bacillota</taxon>
        <taxon>Clostridia</taxon>
        <taxon>Eubacteriales</taxon>
        <taxon>Clostridiaceae</taxon>
        <taxon>Clostridium</taxon>
    </lineage>
</organism>
<dbReference type="Gene3D" id="1.10.1070.20">
    <property type="match status" value="1"/>
</dbReference>
<evidence type="ECO:0000313" key="1">
    <source>
        <dbReference type="EMBL" id="NNU77443.1"/>
    </source>
</evidence>
<sequence>MSNYYFLKYYDKTVAEIDINNKTMEIINLDLFFDRKNKNIMSSVELDKWIMNRIRPVSQVGFNSFLTSLALKEDEEDLYFKVFVATRGINVKDKLWLAFCEDESYEECSPWASIIIDDGKVINHSFDVINLNATKTKLNIDGACNKDLARIKGNLCVVKERLQKNSYDNISEELAYEISKRLGIECSPAGVLPNGLCFSVIDETKDLIPANSLIGLDQGSFEDFYKLFLKVVSTRKTKLDVLKMGLFDVITRQMDRNYTNFSFYKSNGILQLYRLYDNGLSLFASSRYRENLDCSLGYGETLESKLKFIVRELKKLNVEFVFYDRLSKDFLEKISQSYLEYIETTNGNKFINVIEWVLKQQMQVEKMLNTYEIKLTE</sequence>
<evidence type="ECO:0000313" key="2">
    <source>
        <dbReference type="Proteomes" id="UP000531659"/>
    </source>
</evidence>
<name>A0A7Y3WTW6_9CLOT</name>
<dbReference type="RefSeq" id="WP_171298091.1">
    <property type="nucleotide sequence ID" value="NZ_CP077615.1"/>
</dbReference>
<protein>
    <submittedName>
        <fullName evidence="1">Uncharacterized protein</fullName>
    </submittedName>
</protein>
<proteinExistence type="predicted"/>
<gene>
    <name evidence="1" type="ORF">HLQ16_16035</name>
</gene>
<comment type="caution">
    <text evidence="1">The sequence shown here is derived from an EMBL/GenBank/DDBJ whole genome shotgun (WGS) entry which is preliminary data.</text>
</comment>
<dbReference type="Proteomes" id="UP000531659">
    <property type="component" value="Unassembled WGS sequence"/>
</dbReference>
<accession>A0A7Y3WTW6</accession>
<dbReference type="AlphaFoldDB" id="A0A7Y3WTW6"/>
<dbReference type="GeneID" id="83591746"/>
<reference evidence="1 2" key="1">
    <citation type="submission" date="2020-05" db="EMBL/GenBank/DDBJ databases">
        <title>Complete genome of Clostridium estertheticum subspecies estertheticum, isolated from Vacuum packed lamb meat from New Zealand imported to Switzerland.</title>
        <authorList>
            <person name="Wambui J."/>
            <person name="Stevens M.J.A."/>
            <person name="Stephan R."/>
        </authorList>
    </citation>
    <scope>NUCLEOTIDE SEQUENCE [LARGE SCALE GENOMIC DNA]</scope>
    <source>
        <strain evidence="1 2">CEST001</strain>
    </source>
</reference>